<dbReference type="InterPro" id="IPR001212">
    <property type="entry name" value="Somatomedin_B_dom"/>
</dbReference>
<dbReference type="InterPro" id="IPR038765">
    <property type="entry name" value="Papain-like_cys_pep_sf"/>
</dbReference>
<evidence type="ECO:0000259" key="4">
    <source>
        <dbReference type="PROSITE" id="PS50958"/>
    </source>
</evidence>
<dbReference type="PROSITE" id="PS50958">
    <property type="entry name" value="SMB_2"/>
    <property type="match status" value="1"/>
</dbReference>
<dbReference type="InterPro" id="IPR013128">
    <property type="entry name" value="Peptidase_C1A"/>
</dbReference>
<dbReference type="PRINTS" id="PR00705">
    <property type="entry name" value="PAPAIN"/>
</dbReference>
<keyword evidence="6" id="KW-1185">Reference proteome</keyword>
<feature type="domain" description="SMB" evidence="4">
    <location>
        <begin position="35"/>
        <end position="88"/>
    </location>
</feature>
<dbReference type="PROSITE" id="PS00640">
    <property type="entry name" value="THIOL_PROTEASE_ASN"/>
    <property type="match status" value="1"/>
</dbReference>
<dbReference type="PROSITE" id="PS00639">
    <property type="entry name" value="THIOL_PROTEASE_HIS"/>
    <property type="match status" value="1"/>
</dbReference>
<dbReference type="GO" id="GO:0006508">
    <property type="term" value="P:proteolysis"/>
    <property type="evidence" value="ECO:0007669"/>
    <property type="project" value="InterPro"/>
</dbReference>
<evidence type="ECO:0000256" key="3">
    <source>
        <dbReference type="SAM" id="SignalP"/>
    </source>
</evidence>
<evidence type="ECO:0000313" key="5">
    <source>
        <dbReference type="EMBL" id="KAJ8710015.1"/>
    </source>
</evidence>
<dbReference type="PANTHER" id="PTHR12411">
    <property type="entry name" value="CYSTEINE PROTEASE FAMILY C1-RELATED"/>
    <property type="match status" value="1"/>
</dbReference>
<keyword evidence="3" id="KW-0732">Signal</keyword>
<dbReference type="Proteomes" id="UP001231518">
    <property type="component" value="Chromosome 23"/>
</dbReference>
<dbReference type="CDD" id="cd02620">
    <property type="entry name" value="Peptidase_C1A_CathepsinB"/>
    <property type="match status" value="1"/>
</dbReference>
<evidence type="ECO:0000256" key="2">
    <source>
        <dbReference type="ARBA" id="ARBA00023157"/>
    </source>
</evidence>
<name>A0AAD8DN89_MYTSE</name>
<sequence length="439" mass="49442">MAYSFDRMILLVSGAVGLVLAYSGPDLPPGPYCGITGQCCRDRQDGCSHRILDSKCYCDEFCNRTAGHDDCCPDYPKVCLGIPDPEPSPPPLPATRVCSYRGDFYQVGEKITKDCNTCECVHPAGGGDERWECEQDPCLMNEDVLENVGRSRLGWRAANYSQFQGKKLKDGLIYKLGTLPLSRETARLGPINIDKDIQYPREFDARQHWRNYISPVLDQGWCGSDWAVSLATIVSDRFAIQSNGAEKVQLSPQTLLSCNLRQQQGCRGGNIDTAWMFAKNHGLVDEDCFPYTAKITKCPFKKRGNLLTDRCVPVVPQRTSRYKVGPPGRLIKEHDVMFDIMQSGPVQAIMTVYQDFFHYRDGIYRRSRFGNNELKGLHSVRVVGWGEENGDKYWIVANSWGTQWGEDGYFRIARGENESGIESFVVTVLSDVTEAYLRK</sequence>
<dbReference type="SUPFAM" id="SSF54001">
    <property type="entry name" value="Cysteine proteinases"/>
    <property type="match status" value="1"/>
</dbReference>
<dbReference type="EMBL" id="JARGEI010000023">
    <property type="protein sequence ID" value="KAJ8710015.1"/>
    <property type="molecule type" value="Genomic_DNA"/>
</dbReference>
<dbReference type="SMART" id="SM00645">
    <property type="entry name" value="Pept_C1"/>
    <property type="match status" value="1"/>
</dbReference>
<organism evidence="5 6">
    <name type="scientific">Mythimna separata</name>
    <name type="common">Oriental armyworm</name>
    <name type="synonym">Pseudaletia separata</name>
    <dbReference type="NCBI Taxonomy" id="271217"/>
    <lineage>
        <taxon>Eukaryota</taxon>
        <taxon>Metazoa</taxon>
        <taxon>Ecdysozoa</taxon>
        <taxon>Arthropoda</taxon>
        <taxon>Hexapoda</taxon>
        <taxon>Insecta</taxon>
        <taxon>Pterygota</taxon>
        <taxon>Neoptera</taxon>
        <taxon>Endopterygota</taxon>
        <taxon>Lepidoptera</taxon>
        <taxon>Glossata</taxon>
        <taxon>Ditrysia</taxon>
        <taxon>Noctuoidea</taxon>
        <taxon>Noctuidae</taxon>
        <taxon>Noctuinae</taxon>
        <taxon>Hadenini</taxon>
        <taxon>Mythimna</taxon>
    </lineage>
</organism>
<dbReference type="InterPro" id="IPR000668">
    <property type="entry name" value="Peptidase_C1A_C"/>
</dbReference>
<feature type="signal peptide" evidence="3">
    <location>
        <begin position="1"/>
        <end position="21"/>
    </location>
</feature>
<dbReference type="AlphaFoldDB" id="A0AAD8DN89"/>
<comment type="similarity">
    <text evidence="1">Belongs to the peptidase C1 family.</text>
</comment>
<evidence type="ECO:0000313" key="6">
    <source>
        <dbReference type="Proteomes" id="UP001231518"/>
    </source>
</evidence>
<gene>
    <name evidence="5" type="ORF">PYW07_009381</name>
</gene>
<protein>
    <recommendedName>
        <fullName evidence="4">SMB domain-containing protein</fullName>
    </recommendedName>
</protein>
<dbReference type="GO" id="GO:0008234">
    <property type="term" value="F:cysteine-type peptidase activity"/>
    <property type="evidence" value="ECO:0007669"/>
    <property type="project" value="InterPro"/>
</dbReference>
<feature type="chain" id="PRO_5041949552" description="SMB domain-containing protein" evidence="3">
    <location>
        <begin position="22"/>
        <end position="439"/>
    </location>
</feature>
<dbReference type="InterPro" id="IPR025660">
    <property type="entry name" value="Pept_his_AS"/>
</dbReference>
<proteinExistence type="inferred from homology"/>
<keyword evidence="2" id="KW-1015">Disulfide bond</keyword>
<accession>A0AAD8DN89</accession>
<evidence type="ECO:0000256" key="1">
    <source>
        <dbReference type="ARBA" id="ARBA00008455"/>
    </source>
</evidence>
<dbReference type="Gene3D" id="3.90.70.10">
    <property type="entry name" value="Cysteine proteinases"/>
    <property type="match status" value="1"/>
</dbReference>
<comment type="caution">
    <text evidence="5">The sequence shown here is derived from an EMBL/GenBank/DDBJ whole genome shotgun (WGS) entry which is preliminary data.</text>
</comment>
<dbReference type="Pfam" id="PF00112">
    <property type="entry name" value="Peptidase_C1"/>
    <property type="match status" value="1"/>
</dbReference>
<reference evidence="5" key="1">
    <citation type="submission" date="2023-03" db="EMBL/GenBank/DDBJ databases">
        <title>Chromosome-level genomes of two armyworms, Mythimna separata and Mythimna loreyi, provide insights into the biosynthesis and reception of sex pheromones.</title>
        <authorList>
            <person name="Zhao H."/>
        </authorList>
    </citation>
    <scope>NUCLEOTIDE SEQUENCE</scope>
    <source>
        <strain evidence="5">BeijingLab</strain>
        <tissue evidence="5">Pupa</tissue>
    </source>
</reference>
<dbReference type="InterPro" id="IPR025661">
    <property type="entry name" value="Pept_asp_AS"/>
</dbReference>